<dbReference type="InterPro" id="IPR026898">
    <property type="entry name" value="PrsW"/>
</dbReference>
<keyword evidence="1" id="KW-0472">Membrane</keyword>
<dbReference type="KEGG" id="cmp:Cha6605_1905"/>
<dbReference type="HOGENOM" id="CLU_072997_0_0_3"/>
<feature type="transmembrane region" description="Helical" evidence="1">
    <location>
        <begin position="130"/>
        <end position="151"/>
    </location>
</feature>
<evidence type="ECO:0000313" key="3">
    <source>
        <dbReference type="Proteomes" id="UP000010366"/>
    </source>
</evidence>
<sequence>MRFIRYKWLQIFIIGLLLLYAMQRVLSITNNLNLIPTIILLGSFLIPITFITYLYETLPNWEAAIPEMFICFLWGGAVGVVVAGFLEFNVLETLGFLPMLAVGLIEEGAKLILPLGFYFRGRLRSEATGILLGTSSAMGFAAMETMGYAFVTLLQSRGNLLVLDSVLFARGVFSPAGHAAWTGLVCAVLWKQRLRSGHTGLNWQVMVAFSTAVSLHALWDIFNSFRGNTFIGALKIELLSLLIAGISLGLLNKRIDEAKSS</sequence>
<gene>
    <name evidence="2" type="ORF">Cha6605_1905</name>
</gene>
<reference evidence="2 3" key="1">
    <citation type="submission" date="2012-05" db="EMBL/GenBank/DDBJ databases">
        <title>Finished chromosome of genome of Chamaesiphon sp. PCC 6605.</title>
        <authorList>
            <consortium name="US DOE Joint Genome Institute"/>
            <person name="Gugger M."/>
            <person name="Coursin T."/>
            <person name="Rippka R."/>
            <person name="Tandeau De Marsac N."/>
            <person name="Huntemann M."/>
            <person name="Wei C.-L."/>
            <person name="Han J."/>
            <person name="Detter J.C."/>
            <person name="Han C."/>
            <person name="Tapia R."/>
            <person name="Chen A."/>
            <person name="Kyrpides N."/>
            <person name="Mavromatis K."/>
            <person name="Markowitz V."/>
            <person name="Szeto E."/>
            <person name="Ivanova N."/>
            <person name="Pagani I."/>
            <person name="Pati A."/>
            <person name="Goodwin L."/>
            <person name="Nordberg H.P."/>
            <person name="Cantor M.N."/>
            <person name="Hua S.X."/>
            <person name="Woyke T."/>
            <person name="Kerfeld C.A."/>
        </authorList>
    </citation>
    <scope>NUCLEOTIDE SEQUENCE [LARGE SCALE GENOMIC DNA]</scope>
    <source>
        <strain evidence="3">ATCC 27169 / PCC 6605</strain>
    </source>
</reference>
<evidence type="ECO:0000313" key="2">
    <source>
        <dbReference type="EMBL" id="AFY93013.1"/>
    </source>
</evidence>
<evidence type="ECO:0000256" key="1">
    <source>
        <dbReference type="SAM" id="Phobius"/>
    </source>
</evidence>
<organism evidence="2 3">
    <name type="scientific">Chamaesiphon minutus (strain ATCC 27169 / PCC 6605)</name>
    <dbReference type="NCBI Taxonomy" id="1173020"/>
    <lineage>
        <taxon>Bacteria</taxon>
        <taxon>Bacillati</taxon>
        <taxon>Cyanobacteriota</taxon>
        <taxon>Cyanophyceae</taxon>
        <taxon>Gomontiellales</taxon>
        <taxon>Chamaesiphonaceae</taxon>
        <taxon>Chamaesiphon</taxon>
    </lineage>
</organism>
<dbReference type="STRING" id="1173020.Cha6605_1905"/>
<proteinExistence type="predicted"/>
<dbReference type="PATRIC" id="fig|1173020.3.peg.2169"/>
<dbReference type="PANTHER" id="PTHR36844">
    <property type="entry name" value="PROTEASE PRSW"/>
    <property type="match status" value="1"/>
</dbReference>
<dbReference type="EMBL" id="CP003600">
    <property type="protein sequence ID" value="AFY93013.1"/>
    <property type="molecule type" value="Genomic_DNA"/>
</dbReference>
<accession>K9UED9</accession>
<dbReference type="GO" id="GO:0008233">
    <property type="term" value="F:peptidase activity"/>
    <property type="evidence" value="ECO:0007669"/>
    <property type="project" value="InterPro"/>
</dbReference>
<protein>
    <submittedName>
        <fullName evidence="2">Putative membrane protein</fullName>
    </submittedName>
</protein>
<dbReference type="Pfam" id="PF13367">
    <property type="entry name" value="PrsW-protease"/>
    <property type="match status" value="1"/>
</dbReference>
<keyword evidence="1" id="KW-0812">Transmembrane</keyword>
<name>K9UED9_CHAP6</name>
<dbReference type="OrthoDB" id="153483at2"/>
<dbReference type="Proteomes" id="UP000010366">
    <property type="component" value="Chromosome"/>
</dbReference>
<feature type="transmembrane region" description="Helical" evidence="1">
    <location>
        <begin position="68"/>
        <end position="90"/>
    </location>
</feature>
<keyword evidence="3" id="KW-1185">Reference proteome</keyword>
<feature type="transmembrane region" description="Helical" evidence="1">
    <location>
        <begin position="231"/>
        <end position="251"/>
    </location>
</feature>
<feature type="transmembrane region" description="Helical" evidence="1">
    <location>
        <begin position="171"/>
        <end position="189"/>
    </location>
</feature>
<dbReference type="PANTHER" id="PTHR36844:SF1">
    <property type="entry name" value="PROTEASE PRSW"/>
    <property type="match status" value="1"/>
</dbReference>
<keyword evidence="1" id="KW-1133">Transmembrane helix</keyword>
<feature type="transmembrane region" description="Helical" evidence="1">
    <location>
        <begin position="201"/>
        <end position="219"/>
    </location>
</feature>
<dbReference type="AlphaFoldDB" id="K9UED9"/>
<feature type="transmembrane region" description="Helical" evidence="1">
    <location>
        <begin position="96"/>
        <end position="118"/>
    </location>
</feature>
<feature type="transmembrane region" description="Helical" evidence="1">
    <location>
        <begin position="37"/>
        <end position="56"/>
    </location>
</feature>
<dbReference type="eggNOG" id="COG2339">
    <property type="taxonomic scope" value="Bacteria"/>
</dbReference>